<name>A0A1Y5PFT5_9MYCO</name>
<evidence type="ECO:0000313" key="1">
    <source>
        <dbReference type="EMBL" id="SBS77587.1"/>
    </source>
</evidence>
<protein>
    <submittedName>
        <fullName evidence="1">Uncharacterized protein</fullName>
    </submittedName>
</protein>
<organism evidence="1">
    <name type="scientific">uncultured Mycobacterium sp</name>
    <dbReference type="NCBI Taxonomy" id="171292"/>
    <lineage>
        <taxon>Bacteria</taxon>
        <taxon>Bacillati</taxon>
        <taxon>Actinomycetota</taxon>
        <taxon>Actinomycetes</taxon>
        <taxon>Mycobacteriales</taxon>
        <taxon>Mycobacteriaceae</taxon>
        <taxon>Mycobacterium</taxon>
        <taxon>environmental samples</taxon>
    </lineage>
</organism>
<accession>A0A1Y5PFT5</accession>
<proteinExistence type="predicted"/>
<dbReference type="EMBL" id="FLQS01000040">
    <property type="protein sequence ID" value="SBS77587.1"/>
    <property type="molecule type" value="Genomic_DNA"/>
</dbReference>
<sequence>MHRKCVRYAQFRTHMQLLASLVIGIYLAFLVPSVRFELTLHGF</sequence>
<dbReference type="AlphaFoldDB" id="A0A1Y5PFT5"/>
<gene>
    <name evidence="1" type="ORF">MHPYR_450030</name>
</gene>
<reference evidence="1" key="1">
    <citation type="submission" date="2016-03" db="EMBL/GenBank/DDBJ databases">
        <authorList>
            <person name="Ploux O."/>
        </authorList>
    </citation>
    <scope>NUCLEOTIDE SEQUENCE</scope>
    <source>
        <strain evidence="1">UC10</strain>
    </source>
</reference>